<evidence type="ECO:0000313" key="1">
    <source>
        <dbReference type="EMBL" id="QTA84356.1"/>
    </source>
</evidence>
<dbReference type="EMBL" id="CP061800">
    <property type="protein sequence ID" value="QTA84356.1"/>
    <property type="molecule type" value="Genomic_DNA"/>
</dbReference>
<reference evidence="1" key="1">
    <citation type="journal article" date="2021" name="Microb. Physiol.">
        <title>Proteogenomic Insights into the Physiology of Marine, Sulfate-Reducing, Filamentous Desulfonema limicola and Desulfonema magnum.</title>
        <authorList>
            <person name="Schnaars V."/>
            <person name="Wohlbrand L."/>
            <person name="Scheve S."/>
            <person name="Hinrichs C."/>
            <person name="Reinhardt R."/>
            <person name="Rabus R."/>
        </authorList>
    </citation>
    <scope>NUCLEOTIDE SEQUENCE</scope>
    <source>
        <strain evidence="1">4be13</strain>
    </source>
</reference>
<accession>A0A975GK54</accession>
<protein>
    <submittedName>
        <fullName evidence="1">Uncharacterized protein</fullName>
    </submittedName>
</protein>
<keyword evidence="2" id="KW-1185">Reference proteome</keyword>
<evidence type="ECO:0000313" key="2">
    <source>
        <dbReference type="Proteomes" id="UP000663722"/>
    </source>
</evidence>
<name>A0A975GK54_9BACT</name>
<dbReference type="Proteomes" id="UP000663722">
    <property type="component" value="Chromosome"/>
</dbReference>
<organism evidence="1 2">
    <name type="scientific">Desulfonema magnum</name>
    <dbReference type="NCBI Taxonomy" id="45655"/>
    <lineage>
        <taxon>Bacteria</taxon>
        <taxon>Pseudomonadati</taxon>
        <taxon>Thermodesulfobacteriota</taxon>
        <taxon>Desulfobacteria</taxon>
        <taxon>Desulfobacterales</taxon>
        <taxon>Desulfococcaceae</taxon>
        <taxon>Desulfonema</taxon>
    </lineage>
</organism>
<proteinExistence type="predicted"/>
<gene>
    <name evidence="1" type="ORF">dnm_003500</name>
</gene>
<sequence>MNSRKLGRFPKKNILAGFQFAVPRSGGGGFIPPERGIANGFILGNRLRTKNSC</sequence>
<dbReference type="KEGG" id="dmm:dnm_003500"/>
<dbReference type="AlphaFoldDB" id="A0A975GK54"/>